<dbReference type="EMBL" id="JASPKY010000578">
    <property type="protein sequence ID" value="KAK9692529.1"/>
    <property type="molecule type" value="Genomic_DNA"/>
</dbReference>
<comment type="caution">
    <text evidence="1">The sequence shown here is derived from an EMBL/GenBank/DDBJ whole genome shotgun (WGS) entry which is preliminary data.</text>
</comment>
<dbReference type="Proteomes" id="UP001458880">
    <property type="component" value="Unassembled WGS sequence"/>
</dbReference>
<name>A0AAW1IRE8_POPJA</name>
<evidence type="ECO:0000313" key="2">
    <source>
        <dbReference type="Proteomes" id="UP001458880"/>
    </source>
</evidence>
<protein>
    <submittedName>
        <fullName evidence="1">Uncharacterized protein</fullName>
    </submittedName>
</protein>
<organism evidence="1 2">
    <name type="scientific">Popillia japonica</name>
    <name type="common">Japanese beetle</name>
    <dbReference type="NCBI Taxonomy" id="7064"/>
    <lineage>
        <taxon>Eukaryota</taxon>
        <taxon>Metazoa</taxon>
        <taxon>Ecdysozoa</taxon>
        <taxon>Arthropoda</taxon>
        <taxon>Hexapoda</taxon>
        <taxon>Insecta</taxon>
        <taxon>Pterygota</taxon>
        <taxon>Neoptera</taxon>
        <taxon>Endopterygota</taxon>
        <taxon>Coleoptera</taxon>
        <taxon>Polyphaga</taxon>
        <taxon>Scarabaeiformia</taxon>
        <taxon>Scarabaeidae</taxon>
        <taxon>Rutelinae</taxon>
        <taxon>Popillia</taxon>
    </lineage>
</organism>
<evidence type="ECO:0000313" key="1">
    <source>
        <dbReference type="EMBL" id="KAK9692529.1"/>
    </source>
</evidence>
<reference evidence="1 2" key="1">
    <citation type="journal article" date="2024" name="BMC Genomics">
        <title>De novo assembly and annotation of Popillia japonica's genome with initial clues to its potential as an invasive pest.</title>
        <authorList>
            <person name="Cucini C."/>
            <person name="Boschi S."/>
            <person name="Funari R."/>
            <person name="Cardaioli E."/>
            <person name="Iannotti N."/>
            <person name="Marturano G."/>
            <person name="Paoli F."/>
            <person name="Bruttini M."/>
            <person name="Carapelli A."/>
            <person name="Frati F."/>
            <person name="Nardi F."/>
        </authorList>
    </citation>
    <scope>NUCLEOTIDE SEQUENCE [LARGE SCALE GENOMIC DNA]</scope>
    <source>
        <strain evidence="1">DMR45628</strain>
    </source>
</reference>
<gene>
    <name evidence="1" type="ORF">QE152_g35094</name>
</gene>
<proteinExistence type="predicted"/>
<accession>A0AAW1IRE8</accession>
<sequence length="207" mass="23665">MGAVENVVNTHVKLPEVAKSSIKRKKRLKVAAGKSISADDLLREPDTVEPQMNNADLGEEDDLEEEKFLHIFFRVEVKKGKSTEIASVQGSAKRKIIDLSLLEKGNFVVARFTYDEGTKKETSKLYVSEILKCNKQTYDVSCLRPLVRNNDTFLNVGKHYNKIVFIYPNVLDNNKIKKEQIVKVLPEPSIKRGKYFFNVNLDFMNIK</sequence>
<keyword evidence="2" id="KW-1185">Reference proteome</keyword>
<dbReference type="AlphaFoldDB" id="A0AAW1IRE8"/>